<proteinExistence type="predicted"/>
<feature type="region of interest" description="Disordered" evidence="1">
    <location>
        <begin position="1"/>
        <end position="124"/>
    </location>
</feature>
<evidence type="ECO:0000256" key="1">
    <source>
        <dbReference type="SAM" id="MobiDB-lite"/>
    </source>
</evidence>
<dbReference type="AlphaFoldDB" id="A0AAV7LAS1"/>
<organism evidence="2 3">
    <name type="scientific">Pleurodeles waltl</name>
    <name type="common">Iberian ribbed newt</name>
    <dbReference type="NCBI Taxonomy" id="8319"/>
    <lineage>
        <taxon>Eukaryota</taxon>
        <taxon>Metazoa</taxon>
        <taxon>Chordata</taxon>
        <taxon>Craniata</taxon>
        <taxon>Vertebrata</taxon>
        <taxon>Euteleostomi</taxon>
        <taxon>Amphibia</taxon>
        <taxon>Batrachia</taxon>
        <taxon>Caudata</taxon>
        <taxon>Salamandroidea</taxon>
        <taxon>Salamandridae</taxon>
        <taxon>Pleurodelinae</taxon>
        <taxon>Pleurodeles</taxon>
    </lineage>
</organism>
<comment type="caution">
    <text evidence="2">The sequence shown here is derived from an EMBL/GenBank/DDBJ whole genome shotgun (WGS) entry which is preliminary data.</text>
</comment>
<feature type="compositionally biased region" description="Basic and acidic residues" evidence="1">
    <location>
        <begin position="80"/>
        <end position="97"/>
    </location>
</feature>
<feature type="compositionally biased region" description="Polar residues" evidence="1">
    <location>
        <begin position="98"/>
        <end position="113"/>
    </location>
</feature>
<name>A0AAV7LAS1_PLEWA</name>
<sequence>MTASQVATPASLFSPPGALPTAGGSRCKHTTTAPRSMAAAGPLRRAVPPLRDLARTFHREGRKFPGGTIASFPTDPEEEGGVKQHIREKDVREERRSGQTSHDLGRTWPSQLRGTAETGDGEAGICLF</sequence>
<evidence type="ECO:0000313" key="3">
    <source>
        <dbReference type="Proteomes" id="UP001066276"/>
    </source>
</evidence>
<keyword evidence="3" id="KW-1185">Reference proteome</keyword>
<gene>
    <name evidence="2" type="ORF">NDU88_001203</name>
</gene>
<dbReference type="EMBL" id="JANPWB010000015">
    <property type="protein sequence ID" value="KAJ1088044.1"/>
    <property type="molecule type" value="Genomic_DNA"/>
</dbReference>
<feature type="compositionally biased region" description="Basic and acidic residues" evidence="1">
    <location>
        <begin position="52"/>
        <end position="63"/>
    </location>
</feature>
<protein>
    <submittedName>
        <fullName evidence="2">Uncharacterized protein</fullName>
    </submittedName>
</protein>
<dbReference type="Proteomes" id="UP001066276">
    <property type="component" value="Chromosome 11"/>
</dbReference>
<reference evidence="2" key="1">
    <citation type="journal article" date="2022" name="bioRxiv">
        <title>Sequencing and chromosome-scale assembly of the giantPleurodeles waltlgenome.</title>
        <authorList>
            <person name="Brown T."/>
            <person name="Elewa A."/>
            <person name="Iarovenko S."/>
            <person name="Subramanian E."/>
            <person name="Araus A.J."/>
            <person name="Petzold A."/>
            <person name="Susuki M."/>
            <person name="Suzuki K.-i.T."/>
            <person name="Hayashi T."/>
            <person name="Toyoda A."/>
            <person name="Oliveira C."/>
            <person name="Osipova E."/>
            <person name="Leigh N.D."/>
            <person name="Simon A."/>
            <person name="Yun M.H."/>
        </authorList>
    </citation>
    <scope>NUCLEOTIDE SEQUENCE</scope>
    <source>
        <strain evidence="2">20211129_DDA</strain>
        <tissue evidence="2">Liver</tissue>
    </source>
</reference>
<evidence type="ECO:0000313" key="2">
    <source>
        <dbReference type="EMBL" id="KAJ1088044.1"/>
    </source>
</evidence>
<accession>A0AAV7LAS1</accession>